<keyword evidence="2" id="KW-1015">Disulfide bond</keyword>
<evidence type="ECO:0000313" key="6">
    <source>
        <dbReference type="Proteomes" id="UP001595075"/>
    </source>
</evidence>
<protein>
    <recommendedName>
        <fullName evidence="4">Peptidase S1 domain-containing protein</fullName>
    </recommendedName>
</protein>
<comment type="similarity">
    <text evidence="1">Belongs to the peptidase S1 family.</text>
</comment>
<proteinExistence type="inferred from homology"/>
<dbReference type="PANTHER" id="PTHR24276:SF98">
    <property type="entry name" value="FI18310P1-RELATED"/>
    <property type="match status" value="1"/>
</dbReference>
<dbReference type="InterPro" id="IPR001254">
    <property type="entry name" value="Trypsin_dom"/>
</dbReference>
<evidence type="ECO:0000259" key="4">
    <source>
        <dbReference type="PROSITE" id="PS50240"/>
    </source>
</evidence>
<keyword evidence="6" id="KW-1185">Reference proteome</keyword>
<organism evidence="5 6">
    <name type="scientific">Oculimacula yallundae</name>
    <dbReference type="NCBI Taxonomy" id="86028"/>
    <lineage>
        <taxon>Eukaryota</taxon>
        <taxon>Fungi</taxon>
        <taxon>Dikarya</taxon>
        <taxon>Ascomycota</taxon>
        <taxon>Pezizomycotina</taxon>
        <taxon>Leotiomycetes</taxon>
        <taxon>Helotiales</taxon>
        <taxon>Ploettnerulaceae</taxon>
        <taxon>Oculimacula</taxon>
    </lineage>
</organism>
<feature type="chain" id="PRO_5046735039" description="Peptidase S1 domain-containing protein" evidence="3">
    <location>
        <begin position="20"/>
        <end position="256"/>
    </location>
</feature>
<dbReference type="InterPro" id="IPR001314">
    <property type="entry name" value="Peptidase_S1A"/>
</dbReference>
<gene>
    <name evidence="5" type="ORF">VTL71DRAFT_12000</name>
</gene>
<dbReference type="PRINTS" id="PR00722">
    <property type="entry name" value="CHYMOTRYPSIN"/>
</dbReference>
<dbReference type="SMART" id="SM00020">
    <property type="entry name" value="Tryp_SPc"/>
    <property type="match status" value="1"/>
</dbReference>
<evidence type="ECO:0000256" key="2">
    <source>
        <dbReference type="ARBA" id="ARBA00023157"/>
    </source>
</evidence>
<feature type="signal peptide" evidence="3">
    <location>
        <begin position="1"/>
        <end position="19"/>
    </location>
</feature>
<comment type="caution">
    <text evidence="5">The sequence shown here is derived from an EMBL/GenBank/DDBJ whole genome shotgun (WGS) entry which is preliminary data.</text>
</comment>
<dbReference type="PROSITE" id="PS00134">
    <property type="entry name" value="TRYPSIN_HIS"/>
    <property type="match status" value="1"/>
</dbReference>
<keyword evidence="3" id="KW-0732">Signal</keyword>
<dbReference type="SUPFAM" id="SSF50494">
    <property type="entry name" value="Trypsin-like serine proteases"/>
    <property type="match status" value="1"/>
</dbReference>
<dbReference type="PANTHER" id="PTHR24276">
    <property type="entry name" value="POLYSERASE-RELATED"/>
    <property type="match status" value="1"/>
</dbReference>
<dbReference type="InterPro" id="IPR018114">
    <property type="entry name" value="TRYPSIN_HIS"/>
</dbReference>
<feature type="domain" description="Peptidase S1" evidence="4">
    <location>
        <begin position="30"/>
        <end position="254"/>
    </location>
</feature>
<dbReference type="EMBL" id="JAZHXI010000004">
    <property type="protein sequence ID" value="KAL2072657.1"/>
    <property type="molecule type" value="Genomic_DNA"/>
</dbReference>
<dbReference type="Pfam" id="PF00089">
    <property type="entry name" value="Trypsin"/>
    <property type="match status" value="1"/>
</dbReference>
<dbReference type="Proteomes" id="UP001595075">
    <property type="component" value="Unassembled WGS sequence"/>
</dbReference>
<dbReference type="Gene3D" id="2.40.10.10">
    <property type="entry name" value="Trypsin-like serine proteases"/>
    <property type="match status" value="2"/>
</dbReference>
<evidence type="ECO:0000256" key="1">
    <source>
        <dbReference type="ARBA" id="ARBA00007664"/>
    </source>
</evidence>
<sequence length="256" mass="26871">MPSIYALFVALALTPSSLAAPTLSKISARVAGGSISEPGQFPFVVATQDNGEQLCGGTLLNAYTVLTAAHCSFNKLPQNVTVRAGSTLWHSGGVLSNISEIKIHPQYRPVMGQYDVSVWHLATPIQPSDTIGYAKIAGQGHDPPVGLQATTAGWGDKSQDRTVPGSEELRFVNVPVVSRQACSIYGQISSLDLCAGGEEGKGSCPMDSGGPIWNAQTREIIGTVHSGGGCGLKDVPIMYTNLGGMSDWVIRNSWSA</sequence>
<dbReference type="InterPro" id="IPR043504">
    <property type="entry name" value="Peptidase_S1_PA_chymotrypsin"/>
</dbReference>
<name>A0ABR4CSA7_9HELO</name>
<reference evidence="5 6" key="1">
    <citation type="journal article" date="2024" name="Commun. Biol.">
        <title>Comparative genomic analysis of thermophilic fungi reveals convergent evolutionary adaptations and gene losses.</title>
        <authorList>
            <person name="Steindorff A.S."/>
            <person name="Aguilar-Pontes M.V."/>
            <person name="Robinson A.J."/>
            <person name="Andreopoulos B."/>
            <person name="LaButti K."/>
            <person name="Kuo A."/>
            <person name="Mondo S."/>
            <person name="Riley R."/>
            <person name="Otillar R."/>
            <person name="Haridas S."/>
            <person name="Lipzen A."/>
            <person name="Grimwood J."/>
            <person name="Schmutz J."/>
            <person name="Clum A."/>
            <person name="Reid I.D."/>
            <person name="Moisan M.C."/>
            <person name="Butler G."/>
            <person name="Nguyen T.T.M."/>
            <person name="Dewar K."/>
            <person name="Conant G."/>
            <person name="Drula E."/>
            <person name="Henrissat B."/>
            <person name="Hansel C."/>
            <person name="Singer S."/>
            <person name="Hutchinson M.I."/>
            <person name="de Vries R.P."/>
            <person name="Natvig D.O."/>
            <person name="Powell A.J."/>
            <person name="Tsang A."/>
            <person name="Grigoriev I.V."/>
        </authorList>
    </citation>
    <scope>NUCLEOTIDE SEQUENCE [LARGE SCALE GENOMIC DNA]</scope>
    <source>
        <strain evidence="5 6">CBS 494.80</strain>
    </source>
</reference>
<dbReference type="PROSITE" id="PS50240">
    <property type="entry name" value="TRYPSIN_DOM"/>
    <property type="match status" value="1"/>
</dbReference>
<evidence type="ECO:0000313" key="5">
    <source>
        <dbReference type="EMBL" id="KAL2072657.1"/>
    </source>
</evidence>
<accession>A0ABR4CSA7</accession>
<dbReference type="InterPro" id="IPR050430">
    <property type="entry name" value="Peptidase_S1"/>
</dbReference>
<dbReference type="CDD" id="cd00190">
    <property type="entry name" value="Tryp_SPc"/>
    <property type="match status" value="1"/>
</dbReference>
<dbReference type="InterPro" id="IPR009003">
    <property type="entry name" value="Peptidase_S1_PA"/>
</dbReference>
<evidence type="ECO:0000256" key="3">
    <source>
        <dbReference type="SAM" id="SignalP"/>
    </source>
</evidence>